<dbReference type="AlphaFoldDB" id="A0A4Y2QFE0"/>
<dbReference type="Proteomes" id="UP000499080">
    <property type="component" value="Unassembled WGS sequence"/>
</dbReference>
<proteinExistence type="predicted"/>
<evidence type="ECO:0000313" key="2">
    <source>
        <dbReference type="Proteomes" id="UP000499080"/>
    </source>
</evidence>
<gene>
    <name evidence="1" type="ORF">AVEN_137848_1</name>
</gene>
<name>A0A4Y2QFE0_ARAVE</name>
<keyword evidence="2" id="KW-1185">Reference proteome</keyword>
<comment type="caution">
    <text evidence="1">The sequence shown here is derived from an EMBL/GenBank/DDBJ whole genome shotgun (WGS) entry which is preliminary data.</text>
</comment>
<dbReference type="EMBL" id="BGPR01013783">
    <property type="protein sequence ID" value="GBN62201.1"/>
    <property type="molecule type" value="Genomic_DNA"/>
</dbReference>
<reference evidence="1 2" key="1">
    <citation type="journal article" date="2019" name="Sci. Rep.">
        <title>Orb-weaving spider Araneus ventricosus genome elucidates the spidroin gene catalogue.</title>
        <authorList>
            <person name="Kono N."/>
            <person name="Nakamura H."/>
            <person name="Ohtoshi R."/>
            <person name="Moran D.A.P."/>
            <person name="Shinohara A."/>
            <person name="Yoshida Y."/>
            <person name="Fujiwara M."/>
            <person name="Mori M."/>
            <person name="Tomita M."/>
            <person name="Arakawa K."/>
        </authorList>
    </citation>
    <scope>NUCLEOTIDE SEQUENCE [LARGE SCALE GENOMIC DNA]</scope>
</reference>
<evidence type="ECO:0000313" key="1">
    <source>
        <dbReference type="EMBL" id="GBN62201.1"/>
    </source>
</evidence>
<accession>A0A4Y2QFE0</accession>
<protein>
    <submittedName>
        <fullName evidence="1">Uncharacterized protein</fullName>
    </submittedName>
</protein>
<sequence length="82" mass="9315">MLVSHLCFEDFRINWSIPVVSRTSPMLAVMRTTSSSTLSTVVSYTTVLICPQKKRSRHDRPLYRADLYNGLPVKSIVDRSNA</sequence>
<organism evidence="1 2">
    <name type="scientific">Araneus ventricosus</name>
    <name type="common">Orbweaver spider</name>
    <name type="synonym">Epeira ventricosa</name>
    <dbReference type="NCBI Taxonomy" id="182803"/>
    <lineage>
        <taxon>Eukaryota</taxon>
        <taxon>Metazoa</taxon>
        <taxon>Ecdysozoa</taxon>
        <taxon>Arthropoda</taxon>
        <taxon>Chelicerata</taxon>
        <taxon>Arachnida</taxon>
        <taxon>Araneae</taxon>
        <taxon>Araneomorphae</taxon>
        <taxon>Entelegynae</taxon>
        <taxon>Araneoidea</taxon>
        <taxon>Araneidae</taxon>
        <taxon>Araneus</taxon>
    </lineage>
</organism>